<evidence type="ECO:0000313" key="3">
    <source>
        <dbReference type="Proteomes" id="UP001589710"/>
    </source>
</evidence>
<dbReference type="EMBL" id="JBHMCG010000129">
    <property type="protein sequence ID" value="MFB9576333.1"/>
    <property type="molecule type" value="Genomic_DNA"/>
</dbReference>
<dbReference type="RefSeq" id="WP_345515398.1">
    <property type="nucleotide sequence ID" value="NZ_BAAAXD010000031.1"/>
</dbReference>
<keyword evidence="1" id="KW-1133">Transmembrane helix</keyword>
<evidence type="ECO:0000256" key="1">
    <source>
        <dbReference type="SAM" id="Phobius"/>
    </source>
</evidence>
<keyword evidence="1" id="KW-0472">Membrane</keyword>
<feature type="transmembrane region" description="Helical" evidence="1">
    <location>
        <begin position="38"/>
        <end position="58"/>
    </location>
</feature>
<organism evidence="2 3">
    <name type="scientific">Streptomyces yanii</name>
    <dbReference type="NCBI Taxonomy" id="78510"/>
    <lineage>
        <taxon>Bacteria</taxon>
        <taxon>Bacillati</taxon>
        <taxon>Actinomycetota</taxon>
        <taxon>Actinomycetes</taxon>
        <taxon>Kitasatosporales</taxon>
        <taxon>Streptomycetaceae</taxon>
        <taxon>Streptomyces</taxon>
    </lineage>
</organism>
<accession>A0ABV5RES1</accession>
<evidence type="ECO:0000313" key="2">
    <source>
        <dbReference type="EMBL" id="MFB9576333.1"/>
    </source>
</evidence>
<dbReference type="Proteomes" id="UP001589710">
    <property type="component" value="Unassembled WGS sequence"/>
</dbReference>
<keyword evidence="1" id="KW-0812">Transmembrane</keyword>
<protein>
    <submittedName>
        <fullName evidence="2">Uncharacterized protein</fullName>
    </submittedName>
</protein>
<reference evidence="2 3" key="1">
    <citation type="submission" date="2024-09" db="EMBL/GenBank/DDBJ databases">
        <authorList>
            <person name="Sun Q."/>
            <person name="Mori K."/>
        </authorList>
    </citation>
    <scope>NUCLEOTIDE SEQUENCE [LARGE SCALE GENOMIC DNA]</scope>
    <source>
        <strain evidence="2 3">JCM 3331</strain>
    </source>
</reference>
<name>A0ABV5RES1_9ACTN</name>
<comment type="caution">
    <text evidence="2">The sequence shown here is derived from an EMBL/GenBank/DDBJ whole genome shotgun (WGS) entry which is preliminary data.</text>
</comment>
<keyword evidence="3" id="KW-1185">Reference proteome</keyword>
<sequence length="168" mass="17133">MTPQTPQQQTRIVIVAIVVTVATTVLGAGGGYLLGGPVAAAAAAASIGAGALLSSFLVRGRILGRLAESRQAAAVQGYADGIAHMVLAHTAAYEAAVFPISGPGAVTPQERAARRTRSYALAAEEELPHPVRRAAAAALAALDNGNLAASQEAMQNLFFAVHEQTVRP</sequence>
<feature type="transmembrane region" description="Helical" evidence="1">
    <location>
        <begin position="12"/>
        <end position="32"/>
    </location>
</feature>
<proteinExistence type="predicted"/>
<gene>
    <name evidence="2" type="ORF">ACFFTL_29625</name>
</gene>